<dbReference type="Proteomes" id="UP001295794">
    <property type="component" value="Unassembled WGS sequence"/>
</dbReference>
<protein>
    <recommendedName>
        <fullName evidence="4">F-box domain-containing protein</fullName>
    </recommendedName>
</protein>
<organism evidence="2 3">
    <name type="scientific">Mycena citricolor</name>
    <dbReference type="NCBI Taxonomy" id="2018698"/>
    <lineage>
        <taxon>Eukaryota</taxon>
        <taxon>Fungi</taxon>
        <taxon>Dikarya</taxon>
        <taxon>Basidiomycota</taxon>
        <taxon>Agaricomycotina</taxon>
        <taxon>Agaricomycetes</taxon>
        <taxon>Agaricomycetidae</taxon>
        <taxon>Agaricales</taxon>
        <taxon>Marasmiineae</taxon>
        <taxon>Mycenaceae</taxon>
        <taxon>Mycena</taxon>
    </lineage>
</organism>
<name>A0AAD2HHM7_9AGAR</name>
<sequence>MPCRDALSPSPSGNMANYLRFHCGDFRKYLLHNRILPIPGRPRASRLLRGTILEADTSEHYNLSQEHYAQRLKTCVLLVTVCKSWQILAAGLFYHDIRLQSCRHLPDLFHGLRRIDGEGECFGRYVRRLEFHTTSSGSPSCLPLSEILQLCPRLEILVRPCPERWDRISCSLPFLKRLEWTETDSNRSDIPSRLSGILKAAPNMRYLALTSDRPDVLAEISLAPALQTLVLHQSELATSPAVSSAYISSRITTLVLHSVISPALVSFITPLGRHLKVLEFAFAPHVAYSSSQMNKLLSHCPNIEELVYHLGAPEIASLPSHLQLPRIRQVRLRIDPETWFPYKHVVLAQFQILAGSPFPGLRTIFLHDTSRSFVRRSSAPKILQLMKERGLAVVYENGCPVDLV</sequence>
<dbReference type="Gene3D" id="3.80.10.10">
    <property type="entry name" value="Ribonuclease Inhibitor"/>
    <property type="match status" value="1"/>
</dbReference>
<comment type="caution">
    <text evidence="2">The sequence shown here is derived from an EMBL/GenBank/DDBJ whole genome shotgun (WGS) entry which is preliminary data.</text>
</comment>
<reference evidence="2" key="1">
    <citation type="submission" date="2023-11" db="EMBL/GenBank/DDBJ databases">
        <authorList>
            <person name="De Vega J J."/>
            <person name="De Vega J J."/>
        </authorList>
    </citation>
    <scope>NUCLEOTIDE SEQUENCE</scope>
</reference>
<keyword evidence="3" id="KW-1185">Reference proteome</keyword>
<proteinExistence type="predicted"/>
<dbReference type="EMBL" id="CAVNYO010000405">
    <property type="protein sequence ID" value="CAK5276036.1"/>
    <property type="molecule type" value="Genomic_DNA"/>
</dbReference>
<gene>
    <name evidence="1" type="ORF">MYCIT1_LOCUS2042</name>
    <name evidence="2" type="ORF">MYCIT1_LOCUS24162</name>
</gene>
<evidence type="ECO:0008006" key="4">
    <source>
        <dbReference type="Google" id="ProtNLM"/>
    </source>
</evidence>
<evidence type="ECO:0000313" key="2">
    <source>
        <dbReference type="EMBL" id="CAK5276036.1"/>
    </source>
</evidence>
<dbReference type="InterPro" id="IPR032675">
    <property type="entry name" value="LRR_dom_sf"/>
</dbReference>
<accession>A0AAD2HHM7</accession>
<dbReference type="AlphaFoldDB" id="A0AAD2HHM7"/>
<evidence type="ECO:0000313" key="1">
    <source>
        <dbReference type="EMBL" id="CAK5262943.1"/>
    </source>
</evidence>
<dbReference type="EMBL" id="CAVNYO010000029">
    <property type="protein sequence ID" value="CAK5262943.1"/>
    <property type="molecule type" value="Genomic_DNA"/>
</dbReference>
<evidence type="ECO:0000313" key="3">
    <source>
        <dbReference type="Proteomes" id="UP001295794"/>
    </source>
</evidence>